<organism evidence="1 2">
    <name type="scientific">Ostreobium quekettii</name>
    <dbReference type="NCBI Taxonomy" id="121088"/>
    <lineage>
        <taxon>Eukaryota</taxon>
        <taxon>Viridiplantae</taxon>
        <taxon>Chlorophyta</taxon>
        <taxon>core chlorophytes</taxon>
        <taxon>Ulvophyceae</taxon>
        <taxon>TCBD clade</taxon>
        <taxon>Bryopsidales</taxon>
        <taxon>Ostreobineae</taxon>
        <taxon>Ostreobiaceae</taxon>
        <taxon>Ostreobium</taxon>
    </lineage>
</organism>
<keyword evidence="2" id="KW-1185">Reference proteome</keyword>
<dbReference type="InterPro" id="IPR036397">
    <property type="entry name" value="RNaseH_sf"/>
</dbReference>
<dbReference type="AlphaFoldDB" id="A0A8S1J9R2"/>
<dbReference type="EMBL" id="CAJHUC010002545">
    <property type="protein sequence ID" value="CAD7703963.1"/>
    <property type="molecule type" value="Genomic_DNA"/>
</dbReference>
<dbReference type="InterPro" id="IPR012337">
    <property type="entry name" value="RNaseH-like_sf"/>
</dbReference>
<dbReference type="Gene3D" id="3.30.420.10">
    <property type="entry name" value="Ribonuclease H-like superfamily/Ribonuclease H"/>
    <property type="match status" value="1"/>
</dbReference>
<evidence type="ECO:0000313" key="1">
    <source>
        <dbReference type="EMBL" id="CAD7703963.1"/>
    </source>
</evidence>
<dbReference type="Proteomes" id="UP000708148">
    <property type="component" value="Unassembled WGS sequence"/>
</dbReference>
<dbReference type="SUPFAM" id="SSF53098">
    <property type="entry name" value="Ribonuclease H-like"/>
    <property type="match status" value="1"/>
</dbReference>
<accession>A0A8S1J9R2</accession>
<reference evidence="1" key="1">
    <citation type="submission" date="2020-12" db="EMBL/GenBank/DDBJ databases">
        <authorList>
            <person name="Iha C."/>
        </authorList>
    </citation>
    <scope>NUCLEOTIDE SEQUENCE</scope>
</reference>
<dbReference type="GO" id="GO:0003676">
    <property type="term" value="F:nucleic acid binding"/>
    <property type="evidence" value="ECO:0007669"/>
    <property type="project" value="InterPro"/>
</dbReference>
<name>A0A8S1J9R2_9CHLO</name>
<evidence type="ECO:0000313" key="2">
    <source>
        <dbReference type="Proteomes" id="UP000708148"/>
    </source>
</evidence>
<comment type="caution">
    <text evidence="1">The sequence shown here is derived from an EMBL/GenBank/DDBJ whole genome shotgun (WGS) entry which is preliminary data.</text>
</comment>
<protein>
    <submittedName>
        <fullName evidence="1">Uncharacterized protein</fullName>
    </submittedName>
</protein>
<sequence length="141" mass="15892">MVKGNFGRFLDLQTAIRELAYPTIGIAALTEAVMGTAPKKSKKVTMSNWEKYMLNPYQILYGSWDVFMCGLVLRQLRHWHAVGMECTSCGQNLGQRCEQPIRLTCPCGKEAASLHSLWSHCKTKGHDTVHQCDLCKRIVFG</sequence>
<proteinExistence type="predicted"/>
<gene>
    <name evidence="1" type="ORF">OSTQU699_LOCUS9320</name>
</gene>